<proteinExistence type="predicted"/>
<name>A0A318HE38_9BURK</name>
<dbReference type="RefSeq" id="WP_110399110.1">
    <property type="nucleotide sequence ID" value="NZ_QJJS01000001.1"/>
</dbReference>
<dbReference type="EMBL" id="QJJS01000001">
    <property type="protein sequence ID" value="PXW99559.1"/>
    <property type="molecule type" value="Genomic_DNA"/>
</dbReference>
<feature type="region of interest" description="Disordered" evidence="1">
    <location>
        <begin position="40"/>
        <end position="61"/>
    </location>
</feature>
<evidence type="ECO:0000313" key="2">
    <source>
        <dbReference type="EMBL" id="PXW99559.1"/>
    </source>
</evidence>
<keyword evidence="3" id="KW-1185">Reference proteome</keyword>
<reference evidence="2 3" key="1">
    <citation type="submission" date="2018-05" db="EMBL/GenBank/DDBJ databases">
        <title>Genomic Encyclopedia of Type Strains, Phase IV (KMG-IV): sequencing the most valuable type-strain genomes for metagenomic binning, comparative biology and taxonomic classification.</title>
        <authorList>
            <person name="Goeker M."/>
        </authorList>
    </citation>
    <scope>NUCLEOTIDE SEQUENCE [LARGE SCALE GENOMIC DNA]</scope>
    <source>
        <strain evidence="2 3">DSM 566</strain>
    </source>
</reference>
<evidence type="ECO:0000313" key="3">
    <source>
        <dbReference type="Proteomes" id="UP000247811"/>
    </source>
</evidence>
<accession>A0A318HE38</accession>
<evidence type="ECO:0000256" key="1">
    <source>
        <dbReference type="SAM" id="MobiDB-lite"/>
    </source>
</evidence>
<comment type="caution">
    <text evidence="2">The sequence shown here is derived from an EMBL/GenBank/DDBJ whole genome shotgun (WGS) entry which is preliminary data.</text>
</comment>
<dbReference type="Proteomes" id="UP000247811">
    <property type="component" value="Unassembled WGS sequence"/>
</dbReference>
<dbReference type="AlphaFoldDB" id="A0A318HE38"/>
<gene>
    <name evidence="2" type="ORF">C7444_101389</name>
</gene>
<sequence length="135" mass="14643">MRHDQFSGRASWRRLLSTLSCGSAWSRVLGWIRGWVQAPHGRPGPAGEPTSRWAGRPAPAPDRCPSVAGFHLSHFDDRPPRAAVGDDEFLSGPLRVVRAEAAARAPGEAARVSRLPARVVRRARGSGSRHRAAAR</sequence>
<protein>
    <submittedName>
        <fullName evidence="2">Uncharacterized protein</fullName>
    </submittedName>
</protein>
<organism evidence="2 3">
    <name type="scientific">Sphaerotilus hippei</name>
    <dbReference type="NCBI Taxonomy" id="744406"/>
    <lineage>
        <taxon>Bacteria</taxon>
        <taxon>Pseudomonadati</taxon>
        <taxon>Pseudomonadota</taxon>
        <taxon>Betaproteobacteria</taxon>
        <taxon>Burkholderiales</taxon>
        <taxon>Sphaerotilaceae</taxon>
        <taxon>Sphaerotilus</taxon>
    </lineage>
</organism>